<evidence type="ECO:0000313" key="3">
    <source>
        <dbReference type="EMBL" id="MBA8814684.1"/>
    </source>
</evidence>
<evidence type="ECO:0000256" key="1">
    <source>
        <dbReference type="SAM" id="MobiDB-lite"/>
    </source>
</evidence>
<accession>A0A7W3JL43</accession>
<dbReference type="EMBL" id="JACGWW010000006">
    <property type="protein sequence ID" value="MBA8814684.1"/>
    <property type="molecule type" value="Genomic_DNA"/>
</dbReference>
<sequence>MSDATYTASFVGEDGAEVSTEQLEPIAGAPVKSLTRPGAADGEDITYELDPETADSDPVVYRATGVAGHDYS</sequence>
<protein>
    <submittedName>
        <fullName evidence="3">Uncharacterized protein</fullName>
    </submittedName>
</protein>
<gene>
    <name evidence="3" type="ORF">FB463_002959</name>
    <name evidence="2" type="ORF">FFA01_12610</name>
</gene>
<evidence type="ECO:0000313" key="4">
    <source>
        <dbReference type="Proteomes" id="UP000321154"/>
    </source>
</evidence>
<feature type="compositionally biased region" description="Acidic residues" evidence="1">
    <location>
        <begin position="41"/>
        <end position="50"/>
    </location>
</feature>
<dbReference type="Proteomes" id="UP000522688">
    <property type="component" value="Unassembled WGS sequence"/>
</dbReference>
<dbReference type="OrthoDB" id="5119731at2"/>
<dbReference type="AlphaFoldDB" id="A0A7W3JL43"/>
<dbReference type="Proteomes" id="UP000321154">
    <property type="component" value="Unassembled WGS sequence"/>
</dbReference>
<evidence type="ECO:0000313" key="2">
    <source>
        <dbReference type="EMBL" id="GEK82952.1"/>
    </source>
</evidence>
<name>A0A7W3JL43_9MICO</name>
<comment type="caution">
    <text evidence="3">The sequence shown here is derived from an EMBL/GenBank/DDBJ whole genome shotgun (WGS) entry which is preliminary data.</text>
</comment>
<reference evidence="2 4" key="1">
    <citation type="submission" date="2019-07" db="EMBL/GenBank/DDBJ databases">
        <title>Whole genome shotgun sequence of Frigoribacterium faeni NBRC 103066.</title>
        <authorList>
            <person name="Hosoyama A."/>
            <person name="Uohara A."/>
            <person name="Ohji S."/>
            <person name="Ichikawa N."/>
        </authorList>
    </citation>
    <scope>NUCLEOTIDE SEQUENCE [LARGE SCALE GENOMIC DNA]</scope>
    <source>
        <strain evidence="2 4">NBRC 103066</strain>
    </source>
</reference>
<dbReference type="RefSeq" id="WP_146854119.1">
    <property type="nucleotide sequence ID" value="NZ_BAAAHR010000003.1"/>
</dbReference>
<keyword evidence="4" id="KW-1185">Reference proteome</keyword>
<evidence type="ECO:0000313" key="5">
    <source>
        <dbReference type="Proteomes" id="UP000522688"/>
    </source>
</evidence>
<organism evidence="3 5">
    <name type="scientific">Frigoribacterium faeni</name>
    <dbReference type="NCBI Taxonomy" id="145483"/>
    <lineage>
        <taxon>Bacteria</taxon>
        <taxon>Bacillati</taxon>
        <taxon>Actinomycetota</taxon>
        <taxon>Actinomycetes</taxon>
        <taxon>Micrococcales</taxon>
        <taxon>Microbacteriaceae</taxon>
        <taxon>Frigoribacterium</taxon>
    </lineage>
</organism>
<reference evidence="3 5" key="2">
    <citation type="submission" date="2020-07" db="EMBL/GenBank/DDBJ databases">
        <title>Sequencing the genomes of 1000 actinobacteria strains.</title>
        <authorList>
            <person name="Klenk H.-P."/>
        </authorList>
    </citation>
    <scope>NUCLEOTIDE SEQUENCE [LARGE SCALE GENOMIC DNA]</scope>
    <source>
        <strain evidence="3 5">DSM 10309</strain>
    </source>
</reference>
<dbReference type="EMBL" id="BJUV01000010">
    <property type="protein sequence ID" value="GEK82952.1"/>
    <property type="molecule type" value="Genomic_DNA"/>
</dbReference>
<proteinExistence type="predicted"/>
<feature type="region of interest" description="Disordered" evidence="1">
    <location>
        <begin position="26"/>
        <end position="50"/>
    </location>
</feature>